<dbReference type="EMBL" id="LUSW01000001">
    <property type="protein sequence ID" value="RAT38330.1"/>
    <property type="molecule type" value="Genomic_DNA"/>
</dbReference>
<evidence type="ECO:0008006" key="3">
    <source>
        <dbReference type="Google" id="ProtNLM"/>
    </source>
</evidence>
<keyword evidence="2" id="KW-1185">Reference proteome</keyword>
<dbReference type="Pfam" id="PF10076">
    <property type="entry name" value="Phage_Mu_Gp48"/>
    <property type="match status" value="1"/>
</dbReference>
<comment type="caution">
    <text evidence="1">The sequence shown here is derived from an EMBL/GenBank/DDBJ whole genome shotgun (WGS) entry which is preliminary data.</text>
</comment>
<organism evidence="1 2">
    <name type="scientific">Lonsdalea populi</name>
    <dbReference type="NCBI Taxonomy" id="1172565"/>
    <lineage>
        <taxon>Bacteria</taxon>
        <taxon>Pseudomonadati</taxon>
        <taxon>Pseudomonadota</taxon>
        <taxon>Gammaproteobacteria</taxon>
        <taxon>Enterobacterales</taxon>
        <taxon>Pectobacteriaceae</taxon>
        <taxon>Lonsdalea</taxon>
    </lineage>
</organism>
<dbReference type="RefSeq" id="WP_112092088.1">
    <property type="nucleotide sequence ID" value="NZ_LUSR01000001.1"/>
</dbReference>
<dbReference type="InterPro" id="IPR018755">
    <property type="entry name" value="Phage_Mu_Gp48"/>
</dbReference>
<accession>A0ABX9EU47</accession>
<name>A0ABX9EU47_9GAMM</name>
<proteinExistence type="predicted"/>
<protein>
    <recommendedName>
        <fullName evidence="3">DUF2313 domain-containing protein</fullName>
    </recommendedName>
</protein>
<gene>
    <name evidence="1" type="ORF">AU492_00710</name>
</gene>
<evidence type="ECO:0000313" key="1">
    <source>
        <dbReference type="EMBL" id="RAT38330.1"/>
    </source>
</evidence>
<evidence type="ECO:0000313" key="2">
    <source>
        <dbReference type="Proteomes" id="UP000250186"/>
    </source>
</evidence>
<sequence>MDLTNQYQYLLGVLLPRGPAWDGDEPLLMGLAPSLAAAHQRADDLMLEIDPRTTSELIGRYENICGLPDSCAPAGVQTLTQRRQRLDAKINVQGGINEDFYLRQLEALGYLDATITRFDTSPFRCTSPCTESLYSEEWRYYWIVNMPSATKIDNMTCISACTDSLRTWGETTAECVIEKLCPSNTYVIFKYPE</sequence>
<dbReference type="Proteomes" id="UP000250186">
    <property type="component" value="Unassembled WGS sequence"/>
</dbReference>
<reference evidence="1 2" key="1">
    <citation type="submission" date="2016-02" db="EMBL/GenBank/DDBJ databases">
        <title>Species-wide whole genome sequencing reveals diversity, host range in Lonsdalea quercina.</title>
        <authorList>
            <person name="Li Y."/>
        </authorList>
    </citation>
    <scope>NUCLEOTIDE SEQUENCE [LARGE SCALE GENOMIC DNA]</scope>
    <source>
        <strain evidence="1 2">CFCC 12721</strain>
    </source>
</reference>